<evidence type="ECO:0000313" key="1">
    <source>
        <dbReference type="EMBL" id="GEP40955.1"/>
    </source>
</evidence>
<gene>
    <name evidence="1" type="ORF">BGE01nite_02460</name>
</gene>
<name>A0A512M2J0_9BACT</name>
<dbReference type="EMBL" id="BKAG01000001">
    <property type="protein sequence ID" value="GEP40955.1"/>
    <property type="molecule type" value="Genomic_DNA"/>
</dbReference>
<proteinExistence type="predicted"/>
<dbReference type="AlphaFoldDB" id="A0A512M2J0"/>
<comment type="caution">
    <text evidence="1">The sequence shown here is derived from an EMBL/GenBank/DDBJ whole genome shotgun (WGS) entry which is preliminary data.</text>
</comment>
<evidence type="ECO:0000313" key="2">
    <source>
        <dbReference type="Proteomes" id="UP000321577"/>
    </source>
</evidence>
<keyword evidence="2" id="KW-1185">Reference proteome</keyword>
<protein>
    <submittedName>
        <fullName evidence="1">Uncharacterized protein</fullName>
    </submittedName>
</protein>
<reference evidence="1 2" key="1">
    <citation type="submission" date="2019-07" db="EMBL/GenBank/DDBJ databases">
        <title>Whole genome shotgun sequence of Brevifollis gellanilyticus NBRC 108608.</title>
        <authorList>
            <person name="Hosoyama A."/>
            <person name="Uohara A."/>
            <person name="Ohji S."/>
            <person name="Ichikawa N."/>
        </authorList>
    </citation>
    <scope>NUCLEOTIDE SEQUENCE [LARGE SCALE GENOMIC DNA]</scope>
    <source>
        <strain evidence="1 2">NBRC 108608</strain>
    </source>
</reference>
<dbReference type="Proteomes" id="UP000321577">
    <property type="component" value="Unassembled WGS sequence"/>
</dbReference>
<sequence>MECILSIAITATSLLGIIGMLAGSLSMAKDSKEVTISGVLIRQLAGELRDLPRPAEPGAQAQPLVVLLDESMRILKHSSVPADNVLAMYDSGTSLPSATYFARVDRVVDPNDPLMDSVVIRVESPASGPAGGRTVRRYASLIPK</sequence>
<accession>A0A512M2J0</accession>
<organism evidence="1 2">
    <name type="scientific">Brevifollis gellanilyticus</name>
    <dbReference type="NCBI Taxonomy" id="748831"/>
    <lineage>
        <taxon>Bacteria</taxon>
        <taxon>Pseudomonadati</taxon>
        <taxon>Verrucomicrobiota</taxon>
        <taxon>Verrucomicrobiia</taxon>
        <taxon>Verrucomicrobiales</taxon>
        <taxon>Verrucomicrobiaceae</taxon>
    </lineage>
</organism>